<dbReference type="GO" id="GO:0004888">
    <property type="term" value="F:transmembrane signaling receptor activity"/>
    <property type="evidence" value="ECO:0007669"/>
    <property type="project" value="InterPro"/>
</dbReference>
<dbReference type="SUPFAM" id="SSF58104">
    <property type="entry name" value="Methyl-accepting chemotaxis protein (MCP) signaling domain"/>
    <property type="match status" value="1"/>
</dbReference>
<feature type="transmembrane region" description="Helical" evidence="12">
    <location>
        <begin position="194"/>
        <end position="215"/>
    </location>
</feature>
<evidence type="ECO:0000256" key="2">
    <source>
        <dbReference type="ARBA" id="ARBA00022475"/>
    </source>
</evidence>
<evidence type="ECO:0000256" key="11">
    <source>
        <dbReference type="PROSITE-ProRule" id="PRU00284"/>
    </source>
</evidence>
<feature type="transmembrane region" description="Helical" evidence="12">
    <location>
        <begin position="12"/>
        <end position="31"/>
    </location>
</feature>
<keyword evidence="3" id="KW-0488">Methylation</keyword>
<evidence type="ECO:0000256" key="3">
    <source>
        <dbReference type="ARBA" id="ARBA00022481"/>
    </source>
</evidence>
<dbReference type="GO" id="GO:0007165">
    <property type="term" value="P:signal transduction"/>
    <property type="evidence" value="ECO:0007669"/>
    <property type="project" value="UniProtKB-KW"/>
</dbReference>
<dbReference type="InterPro" id="IPR003122">
    <property type="entry name" value="Tar_rcpt_lig-bd"/>
</dbReference>
<reference evidence="15 18" key="1">
    <citation type="submission" date="2021-04" db="EMBL/GenBank/DDBJ databases">
        <title>Genomic and host-range diversity within the Dickeya zeae complex, identification of D. zeae and D. oryzae members, proposal of two novel subspecies D. zeae subsp. zeae subsp. nov. and D. zeae subsp. dombae subsp. nov.</title>
        <authorList>
            <person name="Van Gijsegem F."/>
            <person name="Hugouvieux-Cotte-Pattat N."/>
        </authorList>
    </citation>
    <scope>NUCLEOTIDE SEQUENCE [LARGE SCALE GENOMIC DNA]</scope>
    <source>
        <strain evidence="15 18">FVG03</strain>
    </source>
</reference>
<evidence type="ECO:0000256" key="5">
    <source>
        <dbReference type="ARBA" id="ARBA00022519"/>
    </source>
</evidence>
<sequence length="532" mass="58154">MLEKIKIRNGLYCVLAVFALLLLSICTFSLYSSIQSNKSIRNVNGIEGEQLVPLYLAYSEMLNARLAGFNIALAIEDKKDDATIRTGLERLNSYIASANSTMAELRRIPAQTPQGQALRNDLDDTFNDYMNNTVAPMLTVLRERNLDNFYSKLAPSALEKGAVFRKKLEQFVTLAKGVGNEEITQADNFYQRTLTILIATLIVALILSLITLKFIRNVVLHPMQKVRTYFGMMEHGVLTLDIPPQHNTEMGSLMLSLKDMQQAFRKIVLDVRESASSVAAGAEQISAANRDFAARTEAQASSVEQTAASMEQITASVQENTANTSKAMALTNSVAALAEKNASNFSQMIERIQYISDSSNKINDIISIMDGIAFQTNILALNAAVEAARAGEAGKGFAVVASEVRSLAQRSAGSAREIKELIEKTADEIAQGEKVASLSTQDMARLMDEIKRVNEFMSDISIASSEQAKGIEQVNAAITQLEQASQQNAALVEESASASSSLHEQARHLDDTMTFFNLDDNNPMPMALAAPR</sequence>
<keyword evidence="8 12" id="KW-0472">Membrane</keyword>
<dbReference type="PRINTS" id="PR00260">
    <property type="entry name" value="CHEMTRNSDUCR"/>
</dbReference>
<proteinExistence type="inferred from homology"/>
<dbReference type="RefSeq" id="WP_038909100.1">
    <property type="nucleotide sequence ID" value="NZ_CM001972.1"/>
</dbReference>
<evidence type="ECO:0000256" key="8">
    <source>
        <dbReference type="ARBA" id="ARBA00023136"/>
    </source>
</evidence>
<dbReference type="Pfam" id="PF02203">
    <property type="entry name" value="TarH"/>
    <property type="match status" value="1"/>
</dbReference>
<dbReference type="InterPro" id="IPR051310">
    <property type="entry name" value="MCP_chemotaxis"/>
</dbReference>
<evidence type="ECO:0000256" key="6">
    <source>
        <dbReference type="ARBA" id="ARBA00022692"/>
    </source>
</evidence>
<keyword evidence="18" id="KW-1185">Reference proteome</keyword>
<keyword evidence="5" id="KW-0997">Cell inner membrane</keyword>
<feature type="domain" description="Methyl-accepting transducer" evidence="13">
    <location>
        <begin position="274"/>
        <end position="503"/>
    </location>
</feature>
<gene>
    <name evidence="15" type="ORF">J8657_07565</name>
    <name evidence="16" type="ORF">LF923_0018900</name>
    <name evidence="17" type="ORF">LF929_002450</name>
</gene>
<evidence type="ECO:0000313" key="16">
    <source>
        <dbReference type="EMBL" id="XDL14210.1"/>
    </source>
</evidence>
<accession>A0AB39ITK6</accession>
<dbReference type="EMBL" id="CP162670">
    <property type="protein sequence ID" value="XDL25103.1"/>
    <property type="molecule type" value="Genomic_DNA"/>
</dbReference>
<dbReference type="Proteomes" id="UP000810130">
    <property type="component" value="Unassembled WGS sequence"/>
</dbReference>
<dbReference type="PANTHER" id="PTHR43531">
    <property type="entry name" value="PROTEIN ICFG"/>
    <property type="match status" value="1"/>
</dbReference>
<dbReference type="Pfam" id="PF00015">
    <property type="entry name" value="MCPsignal"/>
    <property type="match status" value="1"/>
</dbReference>
<keyword evidence="7 12" id="KW-1133">Transmembrane helix</keyword>
<dbReference type="FunFam" id="1.10.287.950:FF:000001">
    <property type="entry name" value="Methyl-accepting chemotaxis sensory transducer"/>
    <property type="match status" value="1"/>
</dbReference>
<dbReference type="InterPro" id="IPR003660">
    <property type="entry name" value="HAMP_dom"/>
</dbReference>
<keyword evidence="2" id="KW-1003">Cell membrane</keyword>
<evidence type="ECO:0000259" key="14">
    <source>
        <dbReference type="PROSITE" id="PS50885"/>
    </source>
</evidence>
<dbReference type="CDD" id="cd11386">
    <property type="entry name" value="MCP_signal"/>
    <property type="match status" value="1"/>
</dbReference>
<reference evidence="17" key="2">
    <citation type="submission" date="2024-07" db="EMBL/GenBank/DDBJ databases">
        <authorList>
            <person name="Pedron J."/>
        </authorList>
    </citation>
    <scope>NUCLEOTIDE SEQUENCE</scope>
    <source>
        <strain evidence="17">A003-S1-M15</strain>
        <strain evidence="16">A642-S2-A17</strain>
    </source>
</reference>
<protein>
    <submittedName>
        <fullName evidence="17">Methyl-accepting chemotaxis protein</fullName>
    </submittedName>
    <submittedName>
        <fullName evidence="15">Tar ligand binding domain-containing protein</fullName>
    </submittedName>
</protein>
<dbReference type="PROSITE" id="PS50111">
    <property type="entry name" value="CHEMOTAXIS_TRANSDUC_2"/>
    <property type="match status" value="1"/>
</dbReference>
<evidence type="ECO:0000256" key="7">
    <source>
        <dbReference type="ARBA" id="ARBA00022989"/>
    </source>
</evidence>
<evidence type="ECO:0000313" key="18">
    <source>
        <dbReference type="Proteomes" id="UP000810130"/>
    </source>
</evidence>
<dbReference type="PANTHER" id="PTHR43531:SF14">
    <property type="entry name" value="METHYL-ACCEPTING CHEMOTAXIS PROTEIN I-RELATED"/>
    <property type="match status" value="1"/>
</dbReference>
<dbReference type="InterPro" id="IPR004089">
    <property type="entry name" value="MCPsignal_dom"/>
</dbReference>
<dbReference type="SMART" id="SM00283">
    <property type="entry name" value="MA"/>
    <property type="match status" value="1"/>
</dbReference>
<keyword evidence="4" id="KW-0145">Chemotaxis</keyword>
<dbReference type="EMBL" id="CP162411">
    <property type="protein sequence ID" value="XDL14210.1"/>
    <property type="molecule type" value="Genomic_DNA"/>
</dbReference>
<evidence type="ECO:0000256" key="1">
    <source>
        <dbReference type="ARBA" id="ARBA00004429"/>
    </source>
</evidence>
<dbReference type="EMBL" id="JAGJWX010000004">
    <property type="protein sequence ID" value="MBP2857456.1"/>
    <property type="molecule type" value="Genomic_DNA"/>
</dbReference>
<keyword evidence="6 12" id="KW-0812">Transmembrane</keyword>
<dbReference type="InterPro" id="IPR035440">
    <property type="entry name" value="4HB_MCP_dom_sf"/>
</dbReference>
<name>A0AB39ITK6_9GAMM</name>
<feature type="domain" description="HAMP" evidence="14">
    <location>
        <begin position="217"/>
        <end position="269"/>
    </location>
</feature>
<dbReference type="GeneID" id="302580497"/>
<evidence type="ECO:0000256" key="10">
    <source>
        <dbReference type="ARBA" id="ARBA00029447"/>
    </source>
</evidence>
<dbReference type="PROSITE" id="PS50885">
    <property type="entry name" value="HAMP"/>
    <property type="match status" value="1"/>
</dbReference>
<evidence type="ECO:0000256" key="9">
    <source>
        <dbReference type="ARBA" id="ARBA00023224"/>
    </source>
</evidence>
<organism evidence="17">
    <name type="scientific">Dickeya oryzae</name>
    <dbReference type="NCBI Taxonomy" id="1240404"/>
    <lineage>
        <taxon>Bacteria</taxon>
        <taxon>Pseudomonadati</taxon>
        <taxon>Pseudomonadota</taxon>
        <taxon>Gammaproteobacteria</taxon>
        <taxon>Enterobacterales</taxon>
        <taxon>Pectobacteriaceae</taxon>
        <taxon>Dickeya</taxon>
    </lineage>
</organism>
<dbReference type="GO" id="GO:0006935">
    <property type="term" value="P:chemotaxis"/>
    <property type="evidence" value="ECO:0007669"/>
    <property type="project" value="UniProtKB-KW"/>
</dbReference>
<evidence type="ECO:0000256" key="12">
    <source>
        <dbReference type="SAM" id="Phobius"/>
    </source>
</evidence>
<dbReference type="GO" id="GO:0005886">
    <property type="term" value="C:plasma membrane"/>
    <property type="evidence" value="ECO:0007669"/>
    <property type="project" value="UniProtKB-SubCell"/>
</dbReference>
<comment type="subcellular location">
    <subcellularLocation>
        <location evidence="1">Cell inner membrane</location>
        <topology evidence="1">Multi-pass membrane protein</topology>
    </subcellularLocation>
</comment>
<evidence type="ECO:0000259" key="13">
    <source>
        <dbReference type="PROSITE" id="PS50111"/>
    </source>
</evidence>
<evidence type="ECO:0000313" key="17">
    <source>
        <dbReference type="EMBL" id="XDL25103.1"/>
    </source>
</evidence>
<comment type="similarity">
    <text evidence="10">Belongs to the methyl-accepting chemotaxis (MCP) protein family.</text>
</comment>
<evidence type="ECO:0000256" key="4">
    <source>
        <dbReference type="ARBA" id="ARBA00022500"/>
    </source>
</evidence>
<dbReference type="Gene3D" id="1.20.120.30">
    <property type="entry name" value="Aspartate receptor, ligand-binding domain"/>
    <property type="match status" value="1"/>
</dbReference>
<evidence type="ECO:0000313" key="15">
    <source>
        <dbReference type="EMBL" id="MBP2857456.1"/>
    </source>
</evidence>
<dbReference type="SUPFAM" id="SSF47170">
    <property type="entry name" value="Aspartate receptor, ligand-binding domain"/>
    <property type="match status" value="1"/>
</dbReference>
<dbReference type="AlphaFoldDB" id="A0AB39ITK6"/>
<dbReference type="Gene3D" id="1.10.287.950">
    <property type="entry name" value="Methyl-accepting chemotaxis protein"/>
    <property type="match status" value="1"/>
</dbReference>
<keyword evidence="9 11" id="KW-0807">Transducer</keyword>
<dbReference type="InterPro" id="IPR004090">
    <property type="entry name" value="Chemotax_Me-accpt_rcpt"/>
</dbReference>